<proteinExistence type="predicted"/>
<dbReference type="Gene3D" id="3.80.10.10">
    <property type="entry name" value="Ribonuclease Inhibitor"/>
    <property type="match status" value="1"/>
</dbReference>
<evidence type="ECO:0008006" key="3">
    <source>
        <dbReference type="Google" id="ProtNLM"/>
    </source>
</evidence>
<name>A0A5C3KPS1_COPMA</name>
<dbReference type="AlphaFoldDB" id="A0A5C3KPS1"/>
<gene>
    <name evidence="1" type="ORF">FA15DRAFT_758205</name>
</gene>
<dbReference type="Proteomes" id="UP000307440">
    <property type="component" value="Unassembled WGS sequence"/>
</dbReference>
<accession>A0A5C3KPS1</accession>
<organism evidence="1 2">
    <name type="scientific">Coprinopsis marcescibilis</name>
    <name type="common">Agaric fungus</name>
    <name type="synonym">Psathyrella marcescibilis</name>
    <dbReference type="NCBI Taxonomy" id="230819"/>
    <lineage>
        <taxon>Eukaryota</taxon>
        <taxon>Fungi</taxon>
        <taxon>Dikarya</taxon>
        <taxon>Basidiomycota</taxon>
        <taxon>Agaricomycotina</taxon>
        <taxon>Agaricomycetes</taxon>
        <taxon>Agaricomycetidae</taxon>
        <taxon>Agaricales</taxon>
        <taxon>Agaricineae</taxon>
        <taxon>Psathyrellaceae</taxon>
        <taxon>Coprinopsis</taxon>
    </lineage>
</organism>
<dbReference type="SUPFAM" id="SSF52047">
    <property type="entry name" value="RNI-like"/>
    <property type="match status" value="1"/>
</dbReference>
<dbReference type="OrthoDB" id="3071584at2759"/>
<evidence type="ECO:0000313" key="2">
    <source>
        <dbReference type="Proteomes" id="UP000307440"/>
    </source>
</evidence>
<sequence length="489" mass="54209">MIAQLPPEIWGQISEHLRGPDLIPLMGVNQTFMHHAMKAKYRELNLASINGPGQRALESIREKDWIAELVLSVHIGHVCVFTPTDSSSVGTSATPSSLYRKFKSLVTGSGMHMSPTSQGDRHVGKHHPHYNVTISPSAVIKLVSDVLPRLRNVTSLSVNYRYKSESLVYWRVCDSAAQYLPLGVDFPKLKDLCIRTTIKHQADGVAVPDINILAHFINQFQNTLARLTLVNYEAGRNLNLKSMYDTLGYFPNLISIDISSTKTGYKGFIERHAGTLQEIYCSVGDTFSDGLGPIEFNRLETVNMIVNSRISTWWTSPSPFLKSILSTVKTLRIQGANSGEEITNFLASVTAISGRQGPRVDKLSISQFDTLTIETLLLIASTFSRLRSLEITFYALVTEGVVGLIQPNETYPFNEEGQLEDVSFATKLKATFLGVVWDLEDISINCYGHPDDSAVWGVMHICSQIIPSISSFNSTGNMRIPDNIKLPSN</sequence>
<protein>
    <recommendedName>
        <fullName evidence="3">F-box domain-containing protein</fullName>
    </recommendedName>
</protein>
<reference evidence="1 2" key="1">
    <citation type="journal article" date="2019" name="Nat. Ecol. Evol.">
        <title>Megaphylogeny resolves global patterns of mushroom evolution.</title>
        <authorList>
            <person name="Varga T."/>
            <person name="Krizsan K."/>
            <person name="Foldi C."/>
            <person name="Dima B."/>
            <person name="Sanchez-Garcia M."/>
            <person name="Sanchez-Ramirez S."/>
            <person name="Szollosi G.J."/>
            <person name="Szarkandi J.G."/>
            <person name="Papp V."/>
            <person name="Albert L."/>
            <person name="Andreopoulos W."/>
            <person name="Angelini C."/>
            <person name="Antonin V."/>
            <person name="Barry K.W."/>
            <person name="Bougher N.L."/>
            <person name="Buchanan P."/>
            <person name="Buyck B."/>
            <person name="Bense V."/>
            <person name="Catcheside P."/>
            <person name="Chovatia M."/>
            <person name="Cooper J."/>
            <person name="Damon W."/>
            <person name="Desjardin D."/>
            <person name="Finy P."/>
            <person name="Geml J."/>
            <person name="Haridas S."/>
            <person name="Hughes K."/>
            <person name="Justo A."/>
            <person name="Karasinski D."/>
            <person name="Kautmanova I."/>
            <person name="Kiss B."/>
            <person name="Kocsube S."/>
            <person name="Kotiranta H."/>
            <person name="LaButti K.M."/>
            <person name="Lechner B.E."/>
            <person name="Liimatainen K."/>
            <person name="Lipzen A."/>
            <person name="Lukacs Z."/>
            <person name="Mihaltcheva S."/>
            <person name="Morgado L.N."/>
            <person name="Niskanen T."/>
            <person name="Noordeloos M.E."/>
            <person name="Ohm R.A."/>
            <person name="Ortiz-Santana B."/>
            <person name="Ovrebo C."/>
            <person name="Racz N."/>
            <person name="Riley R."/>
            <person name="Savchenko A."/>
            <person name="Shiryaev A."/>
            <person name="Soop K."/>
            <person name="Spirin V."/>
            <person name="Szebenyi C."/>
            <person name="Tomsovsky M."/>
            <person name="Tulloss R.E."/>
            <person name="Uehling J."/>
            <person name="Grigoriev I.V."/>
            <person name="Vagvolgyi C."/>
            <person name="Papp T."/>
            <person name="Martin F.M."/>
            <person name="Miettinen O."/>
            <person name="Hibbett D.S."/>
            <person name="Nagy L.G."/>
        </authorList>
    </citation>
    <scope>NUCLEOTIDE SEQUENCE [LARGE SCALE GENOMIC DNA]</scope>
    <source>
        <strain evidence="1 2">CBS 121175</strain>
    </source>
</reference>
<dbReference type="InterPro" id="IPR032675">
    <property type="entry name" value="LRR_dom_sf"/>
</dbReference>
<keyword evidence="2" id="KW-1185">Reference proteome</keyword>
<dbReference type="EMBL" id="ML210248">
    <property type="protein sequence ID" value="TFK22147.1"/>
    <property type="molecule type" value="Genomic_DNA"/>
</dbReference>
<evidence type="ECO:0000313" key="1">
    <source>
        <dbReference type="EMBL" id="TFK22147.1"/>
    </source>
</evidence>